<organism evidence="1 2">
    <name type="scientific">Methylotuvimicrobium alcaliphilum (strain DSM 19304 / NCIMB 14124 / VKM B-2133 / 20Z)</name>
    <name type="common">Methylomicrobium alcaliphilum</name>
    <dbReference type="NCBI Taxonomy" id="1091494"/>
    <lineage>
        <taxon>Bacteria</taxon>
        <taxon>Pseudomonadati</taxon>
        <taxon>Pseudomonadota</taxon>
        <taxon>Gammaproteobacteria</taxon>
        <taxon>Methylococcales</taxon>
        <taxon>Methylococcaceae</taxon>
        <taxon>Methylotuvimicrobium</taxon>
    </lineage>
</organism>
<name>G4SYG2_META2</name>
<sequence>MAVMMGFRFAPTHPTALYGLFRIGSHFLDEYDYCRREQGGREYD</sequence>
<dbReference type="KEGG" id="mah:MEALZ_0464"/>
<dbReference type="Proteomes" id="UP000008315">
    <property type="component" value="Chromosome"/>
</dbReference>
<evidence type="ECO:0000313" key="1">
    <source>
        <dbReference type="EMBL" id="CCE22163.1"/>
    </source>
</evidence>
<gene>
    <name evidence="1" type="ordered locus">MEALZ_0464</name>
</gene>
<dbReference type="HOGENOM" id="CLU_3218470_0_0_6"/>
<proteinExistence type="predicted"/>
<dbReference type="EMBL" id="FO082060">
    <property type="protein sequence ID" value="CCE22163.1"/>
    <property type="molecule type" value="Genomic_DNA"/>
</dbReference>
<dbReference type="AlphaFoldDB" id="G4SYG2"/>
<accession>G4SYG2</accession>
<evidence type="ECO:0000313" key="2">
    <source>
        <dbReference type="Proteomes" id="UP000008315"/>
    </source>
</evidence>
<reference evidence="2" key="1">
    <citation type="journal article" date="2012" name="J. Bacteriol.">
        <title>Genome sequence of the haloalkaliphilic methanotrophic bacterium Methylomicrobium alcaliphilum 20Z.</title>
        <authorList>
            <person name="Vuilleumier S."/>
            <person name="Khmelenina V.N."/>
            <person name="Bringel F."/>
            <person name="Reshetnikov A.S."/>
            <person name="Lajus A."/>
            <person name="Mangenot S."/>
            <person name="Rouy Z."/>
            <person name="Op den Camp H.J."/>
            <person name="Jetten M.S."/>
            <person name="Dispirito A.A."/>
            <person name="Dunfield P."/>
            <person name="Klotz M.G."/>
            <person name="Semrau J.D."/>
            <person name="Stein L.Y."/>
            <person name="Barbe V."/>
            <person name="Medigue C."/>
            <person name="Trotsenko Y.A."/>
            <person name="Kalyuzhnaya M.G."/>
        </authorList>
    </citation>
    <scope>NUCLEOTIDE SEQUENCE [LARGE SCALE GENOMIC DNA]</scope>
    <source>
        <strain evidence="2">DSM 19304 / NCIMB 14124 / VKM B-2133 / 20Z</strain>
    </source>
</reference>
<protein>
    <submittedName>
        <fullName evidence="1">Uncharacterized protein</fullName>
    </submittedName>
</protein>
<keyword evidence="2" id="KW-1185">Reference proteome</keyword>